<comment type="caution">
    <text evidence="2">The sequence shown here is derived from an EMBL/GenBank/DDBJ whole genome shotgun (WGS) entry which is preliminary data.</text>
</comment>
<name>A0A2K3NCJ1_TRIPR</name>
<dbReference type="ExpressionAtlas" id="A0A2K3NCJ1">
    <property type="expression patterns" value="baseline"/>
</dbReference>
<dbReference type="AlphaFoldDB" id="A0A2K3NCJ1"/>
<dbReference type="GO" id="GO:0004523">
    <property type="term" value="F:RNA-DNA hybrid ribonuclease activity"/>
    <property type="evidence" value="ECO:0007669"/>
    <property type="project" value="InterPro"/>
</dbReference>
<gene>
    <name evidence="2" type="ORF">L195_g024025</name>
</gene>
<evidence type="ECO:0000313" key="2">
    <source>
        <dbReference type="EMBL" id="PNY00739.1"/>
    </source>
</evidence>
<dbReference type="InterPro" id="IPR002156">
    <property type="entry name" value="RNaseH_domain"/>
</dbReference>
<dbReference type="InterPro" id="IPR052929">
    <property type="entry name" value="RNase_H-like_EbsB-rel"/>
</dbReference>
<dbReference type="Pfam" id="PF13456">
    <property type="entry name" value="RVT_3"/>
    <property type="match status" value="1"/>
</dbReference>
<dbReference type="EMBL" id="ASHM01019275">
    <property type="protein sequence ID" value="PNY00739.1"/>
    <property type="molecule type" value="Genomic_DNA"/>
</dbReference>
<evidence type="ECO:0000259" key="1">
    <source>
        <dbReference type="Pfam" id="PF13456"/>
    </source>
</evidence>
<reference evidence="2 3" key="2">
    <citation type="journal article" date="2017" name="Front. Plant Sci.">
        <title>Gene Classification and Mining of Molecular Markers Useful in Red Clover (Trifolium pratense) Breeding.</title>
        <authorList>
            <person name="Istvanek J."/>
            <person name="Dluhosova J."/>
            <person name="Dluhos P."/>
            <person name="Patkova L."/>
            <person name="Nedelnik J."/>
            <person name="Repkova J."/>
        </authorList>
    </citation>
    <scope>NUCLEOTIDE SEQUENCE [LARGE SCALE GENOMIC DNA]</scope>
    <source>
        <strain evidence="3">cv. Tatra</strain>
        <tissue evidence="2">Young leaves</tissue>
    </source>
</reference>
<dbReference type="GO" id="GO:0003676">
    <property type="term" value="F:nucleic acid binding"/>
    <property type="evidence" value="ECO:0007669"/>
    <property type="project" value="InterPro"/>
</dbReference>
<dbReference type="Proteomes" id="UP000236291">
    <property type="component" value="Unassembled WGS sequence"/>
</dbReference>
<reference evidence="2 3" key="1">
    <citation type="journal article" date="2014" name="Am. J. Bot.">
        <title>Genome assembly and annotation for red clover (Trifolium pratense; Fabaceae).</title>
        <authorList>
            <person name="Istvanek J."/>
            <person name="Jaros M."/>
            <person name="Krenek A."/>
            <person name="Repkova J."/>
        </authorList>
    </citation>
    <scope>NUCLEOTIDE SEQUENCE [LARGE SCALE GENOMIC DNA]</scope>
    <source>
        <strain evidence="3">cv. Tatra</strain>
        <tissue evidence="2">Young leaves</tissue>
    </source>
</reference>
<evidence type="ECO:0000313" key="3">
    <source>
        <dbReference type="Proteomes" id="UP000236291"/>
    </source>
</evidence>
<feature type="domain" description="RNase H type-1" evidence="1">
    <location>
        <begin position="61"/>
        <end position="168"/>
    </location>
</feature>
<dbReference type="PANTHER" id="PTHR47074">
    <property type="entry name" value="BNAC02G40300D PROTEIN"/>
    <property type="match status" value="1"/>
</dbReference>
<organism evidence="2 3">
    <name type="scientific">Trifolium pratense</name>
    <name type="common">Red clover</name>
    <dbReference type="NCBI Taxonomy" id="57577"/>
    <lineage>
        <taxon>Eukaryota</taxon>
        <taxon>Viridiplantae</taxon>
        <taxon>Streptophyta</taxon>
        <taxon>Embryophyta</taxon>
        <taxon>Tracheophyta</taxon>
        <taxon>Spermatophyta</taxon>
        <taxon>Magnoliopsida</taxon>
        <taxon>eudicotyledons</taxon>
        <taxon>Gunneridae</taxon>
        <taxon>Pentapetalae</taxon>
        <taxon>rosids</taxon>
        <taxon>fabids</taxon>
        <taxon>Fabales</taxon>
        <taxon>Fabaceae</taxon>
        <taxon>Papilionoideae</taxon>
        <taxon>50 kb inversion clade</taxon>
        <taxon>NPAAA clade</taxon>
        <taxon>Hologalegina</taxon>
        <taxon>IRL clade</taxon>
        <taxon>Trifolieae</taxon>
        <taxon>Trifolium</taxon>
    </lineage>
</organism>
<protein>
    <submittedName>
        <fullName evidence="2">Cytochrome p450</fullName>
    </submittedName>
</protein>
<dbReference type="PANTHER" id="PTHR47074:SF48">
    <property type="entry name" value="POLYNUCLEOTIDYL TRANSFERASE, RIBONUCLEASE H-LIKE SUPERFAMILY PROTEIN"/>
    <property type="match status" value="1"/>
</dbReference>
<sequence>MARILTLFGRRRWLKIGLLYVVFNPRYSYKWHATVINRWKKPQPGRMKCSIDASFSENKVVIDMCIQDDSGAFILAKTEWFSPKCTVRVDEALNFLSALWWVHDLHFVPIDFELDSKIVVDNFFSSKSDATKFEDIIKICTFLFTDLYTNSSVELIRRQANEVAHILA</sequence>
<proteinExistence type="predicted"/>
<accession>A0A2K3NCJ1</accession>